<dbReference type="SUPFAM" id="SSF48726">
    <property type="entry name" value="Immunoglobulin"/>
    <property type="match status" value="1"/>
</dbReference>
<dbReference type="InterPro" id="IPR036179">
    <property type="entry name" value="Ig-like_dom_sf"/>
</dbReference>
<name>A0AAR2KVS8_PYGNA</name>
<sequence>MKCLSLKQSPDIFANEGENVTLKCAQIKTTYNGMYWFRQRPAVPLEPIAYYYINMPTVEDKFEKKVSAVRTGASLDLTVKTVQSTDSAVYFCAKQDAQQEGLIFNLNKNYTTFFTTDTQPTPARCIHKRVPKTSVLVSSLILPAQKHTAQ</sequence>
<evidence type="ECO:0000256" key="2">
    <source>
        <dbReference type="ARBA" id="ARBA00022859"/>
    </source>
</evidence>
<dbReference type="PANTHER" id="PTHR23268:SF102">
    <property type="entry name" value="IMMUNOGLOBULIN V-SET DOMAIN-CONTAINING PROTEIN"/>
    <property type="match status" value="1"/>
</dbReference>
<dbReference type="PANTHER" id="PTHR23268">
    <property type="entry name" value="T-CELL RECEPTOR BETA CHAIN"/>
    <property type="match status" value="1"/>
</dbReference>
<keyword evidence="2" id="KW-0391">Immunity</keyword>
<dbReference type="AlphaFoldDB" id="A0AAR2KVS8"/>
<organism evidence="4 5">
    <name type="scientific">Pygocentrus nattereri</name>
    <name type="common">Red-bellied piranha</name>
    <dbReference type="NCBI Taxonomy" id="42514"/>
    <lineage>
        <taxon>Eukaryota</taxon>
        <taxon>Metazoa</taxon>
        <taxon>Chordata</taxon>
        <taxon>Craniata</taxon>
        <taxon>Vertebrata</taxon>
        <taxon>Euteleostomi</taxon>
        <taxon>Actinopterygii</taxon>
        <taxon>Neopterygii</taxon>
        <taxon>Teleostei</taxon>
        <taxon>Ostariophysi</taxon>
        <taxon>Characiformes</taxon>
        <taxon>Characoidei</taxon>
        <taxon>Pygocentrus</taxon>
    </lineage>
</organism>
<protein>
    <recommendedName>
        <fullName evidence="3">Ig-like domain-containing protein</fullName>
    </recommendedName>
</protein>
<dbReference type="InterPro" id="IPR013783">
    <property type="entry name" value="Ig-like_fold"/>
</dbReference>
<keyword evidence="1" id="KW-0732">Signal</keyword>
<dbReference type="InterPro" id="IPR013106">
    <property type="entry name" value="Ig_V-set"/>
</dbReference>
<dbReference type="GO" id="GO:0002376">
    <property type="term" value="P:immune system process"/>
    <property type="evidence" value="ECO:0007669"/>
    <property type="project" value="UniProtKB-KW"/>
</dbReference>
<accession>A0AAR2KVS8</accession>
<dbReference type="InterPro" id="IPR050413">
    <property type="entry name" value="TCR_beta_variable"/>
</dbReference>
<dbReference type="InterPro" id="IPR007110">
    <property type="entry name" value="Ig-like_dom"/>
</dbReference>
<keyword evidence="5" id="KW-1185">Reference proteome</keyword>
<dbReference type="Gene3D" id="2.60.40.10">
    <property type="entry name" value="Immunoglobulins"/>
    <property type="match status" value="1"/>
</dbReference>
<feature type="domain" description="Ig-like" evidence="3">
    <location>
        <begin position="1"/>
        <end position="103"/>
    </location>
</feature>
<evidence type="ECO:0000313" key="4">
    <source>
        <dbReference type="Ensembl" id="ENSPNAP00000066251.1"/>
    </source>
</evidence>
<dbReference type="InterPro" id="IPR003599">
    <property type="entry name" value="Ig_sub"/>
</dbReference>
<reference evidence="4" key="2">
    <citation type="submission" date="2025-08" db="UniProtKB">
        <authorList>
            <consortium name="Ensembl"/>
        </authorList>
    </citation>
    <scope>IDENTIFICATION</scope>
</reference>
<reference evidence="4" key="3">
    <citation type="submission" date="2025-09" db="UniProtKB">
        <authorList>
            <consortium name="Ensembl"/>
        </authorList>
    </citation>
    <scope>IDENTIFICATION</scope>
</reference>
<dbReference type="GO" id="GO:0007166">
    <property type="term" value="P:cell surface receptor signaling pathway"/>
    <property type="evidence" value="ECO:0007669"/>
    <property type="project" value="TreeGrafter"/>
</dbReference>
<dbReference type="SMART" id="SM00409">
    <property type="entry name" value="IG"/>
    <property type="match status" value="1"/>
</dbReference>
<evidence type="ECO:0000313" key="5">
    <source>
        <dbReference type="Proteomes" id="UP001501920"/>
    </source>
</evidence>
<dbReference type="Proteomes" id="UP001501920">
    <property type="component" value="Chromosome 10"/>
</dbReference>
<dbReference type="SMART" id="SM00406">
    <property type="entry name" value="IGv"/>
    <property type="match status" value="1"/>
</dbReference>
<reference evidence="4 5" key="1">
    <citation type="submission" date="2020-10" db="EMBL/GenBank/DDBJ databases">
        <title>Pygocentrus nattereri (red-bellied piranha) genome, fPygNat1, primary haplotype.</title>
        <authorList>
            <person name="Myers G."/>
            <person name="Meyer A."/>
            <person name="Karagic N."/>
            <person name="Pippel M."/>
            <person name="Winkler S."/>
            <person name="Tracey A."/>
            <person name="Wood J."/>
            <person name="Formenti G."/>
            <person name="Howe K."/>
            <person name="Fedrigo O."/>
            <person name="Jarvis E.D."/>
        </authorList>
    </citation>
    <scope>NUCLEOTIDE SEQUENCE [LARGE SCALE GENOMIC DNA]</scope>
</reference>
<dbReference type="PROSITE" id="PS50835">
    <property type="entry name" value="IG_LIKE"/>
    <property type="match status" value="1"/>
</dbReference>
<dbReference type="GO" id="GO:0005886">
    <property type="term" value="C:plasma membrane"/>
    <property type="evidence" value="ECO:0007669"/>
    <property type="project" value="TreeGrafter"/>
</dbReference>
<dbReference type="Ensembl" id="ENSPNAT00000080170.1">
    <property type="protein sequence ID" value="ENSPNAP00000066251.1"/>
    <property type="gene ID" value="ENSPNAG00000030749.1"/>
</dbReference>
<evidence type="ECO:0000256" key="1">
    <source>
        <dbReference type="ARBA" id="ARBA00022729"/>
    </source>
</evidence>
<evidence type="ECO:0000259" key="3">
    <source>
        <dbReference type="PROSITE" id="PS50835"/>
    </source>
</evidence>
<dbReference type="GeneTree" id="ENSGT00940000170134"/>
<proteinExistence type="predicted"/>
<dbReference type="Pfam" id="PF07686">
    <property type="entry name" value="V-set"/>
    <property type="match status" value="1"/>
</dbReference>
<dbReference type="CDD" id="cd00099">
    <property type="entry name" value="IgV"/>
    <property type="match status" value="1"/>
</dbReference>